<dbReference type="AlphaFoldDB" id="A0A3A3H2V1"/>
<feature type="chain" id="PRO_5017398571" description="Peptidase C39-like domain-containing protein" evidence="1">
    <location>
        <begin position="26"/>
        <end position="271"/>
    </location>
</feature>
<organism evidence="3 4">
    <name type="scientific">Paenibacillus thiaminolyticus</name>
    <name type="common">Bacillus thiaminolyticus</name>
    <dbReference type="NCBI Taxonomy" id="49283"/>
    <lineage>
        <taxon>Bacteria</taxon>
        <taxon>Bacillati</taxon>
        <taxon>Bacillota</taxon>
        <taxon>Bacilli</taxon>
        <taxon>Bacillales</taxon>
        <taxon>Paenibacillaceae</taxon>
        <taxon>Paenibacillus</taxon>
    </lineage>
</organism>
<feature type="domain" description="Peptidase C39-like" evidence="2">
    <location>
        <begin position="116"/>
        <end position="239"/>
    </location>
</feature>
<dbReference type="EMBL" id="QYZD01000011">
    <property type="protein sequence ID" value="RJG23361.1"/>
    <property type="molecule type" value="Genomic_DNA"/>
</dbReference>
<dbReference type="InterPro" id="IPR039564">
    <property type="entry name" value="Peptidase_C39-like"/>
</dbReference>
<dbReference type="Proteomes" id="UP000266177">
    <property type="component" value="Unassembled WGS sequence"/>
</dbReference>
<dbReference type="Gene3D" id="3.90.70.10">
    <property type="entry name" value="Cysteine proteinases"/>
    <property type="match status" value="1"/>
</dbReference>
<keyword evidence="1" id="KW-0732">Signal</keyword>
<accession>A0A3A3H2V1</accession>
<proteinExistence type="predicted"/>
<feature type="signal peptide" evidence="1">
    <location>
        <begin position="1"/>
        <end position="25"/>
    </location>
</feature>
<dbReference type="RefSeq" id="WP_119794214.1">
    <property type="nucleotide sequence ID" value="NZ_QYZD01000011.1"/>
</dbReference>
<dbReference type="OrthoDB" id="2966913at2"/>
<evidence type="ECO:0000313" key="4">
    <source>
        <dbReference type="Proteomes" id="UP000266177"/>
    </source>
</evidence>
<dbReference type="Pfam" id="PF13529">
    <property type="entry name" value="Peptidase_C39_2"/>
    <property type="match status" value="1"/>
</dbReference>
<reference evidence="3 4" key="1">
    <citation type="submission" date="2018-09" db="EMBL/GenBank/DDBJ databases">
        <title>Paenibacillus SK2017-BO5.</title>
        <authorList>
            <person name="Piskunova J.V."/>
            <person name="Dubiley S.A."/>
            <person name="Severinov K.V."/>
        </authorList>
    </citation>
    <scope>NUCLEOTIDE SEQUENCE [LARGE SCALE GENOMIC DNA]</scope>
    <source>
        <strain evidence="3 4">BO5</strain>
    </source>
</reference>
<evidence type="ECO:0000313" key="3">
    <source>
        <dbReference type="EMBL" id="RJG23361.1"/>
    </source>
</evidence>
<protein>
    <recommendedName>
        <fullName evidence="2">Peptidase C39-like domain-containing protein</fullName>
    </recommendedName>
</protein>
<sequence>MKRKLFSVLLSACILIGTFATTAFAEGAGQGDNYLEVENGGARAELSRAAATVNTGLLDETEETVEEQVAAIEASDLTDENKAVAIEKLLAEGDDNEITTRATTWKYLDGFLVWKQSERYYCVPASCKAAVHYLTGSSDSQATIAKALGTTSSGTPFSEAKTYLNNKQSANTYVSKASSTTLSTMQSNFYSAIHTYDAPPLISVKLSTSSGWAYNTSGHTMLITGARSDKEQFRIADPYIQWADSSANMYYSKTASAIQTAISNRGNGYIY</sequence>
<evidence type="ECO:0000256" key="1">
    <source>
        <dbReference type="SAM" id="SignalP"/>
    </source>
</evidence>
<gene>
    <name evidence="3" type="ORF">DQX05_14040</name>
</gene>
<comment type="caution">
    <text evidence="3">The sequence shown here is derived from an EMBL/GenBank/DDBJ whole genome shotgun (WGS) entry which is preliminary data.</text>
</comment>
<evidence type="ECO:0000259" key="2">
    <source>
        <dbReference type="Pfam" id="PF13529"/>
    </source>
</evidence>
<name>A0A3A3H2V1_PANTH</name>